<dbReference type="Proteomes" id="UP001266305">
    <property type="component" value="Unassembled WGS sequence"/>
</dbReference>
<reference evidence="5 6" key="1">
    <citation type="submission" date="2023-05" db="EMBL/GenBank/DDBJ databases">
        <title>B98-5 Cell Line De Novo Hybrid Assembly: An Optical Mapping Approach.</title>
        <authorList>
            <person name="Kananen K."/>
            <person name="Auerbach J.A."/>
            <person name="Kautto E."/>
            <person name="Blachly J.S."/>
        </authorList>
    </citation>
    <scope>NUCLEOTIDE SEQUENCE [LARGE SCALE GENOMIC DNA]</scope>
    <source>
        <strain evidence="5">B95-8</strain>
        <tissue evidence="5">Cell line</tissue>
    </source>
</reference>
<dbReference type="CDD" id="cd00041">
    <property type="entry name" value="CUB"/>
    <property type="match status" value="1"/>
</dbReference>
<dbReference type="PANTHER" id="PTHR24251">
    <property type="entry name" value="OVOCHYMASE-RELATED"/>
    <property type="match status" value="1"/>
</dbReference>
<evidence type="ECO:0000256" key="2">
    <source>
        <dbReference type="ARBA" id="ARBA00023157"/>
    </source>
</evidence>
<proteinExistence type="predicted"/>
<gene>
    <name evidence="5" type="primary">DMBT1_2</name>
    <name evidence="5" type="ORF">P7K49_024560</name>
</gene>
<feature type="domain" description="CUB" evidence="4">
    <location>
        <begin position="18"/>
        <end position="127"/>
    </location>
</feature>
<dbReference type="SMART" id="SM00042">
    <property type="entry name" value="CUB"/>
    <property type="match status" value="1"/>
</dbReference>
<keyword evidence="2" id="KW-1015">Disulfide bond</keyword>
<evidence type="ECO:0000256" key="1">
    <source>
        <dbReference type="ARBA" id="ARBA00022737"/>
    </source>
</evidence>
<evidence type="ECO:0000259" key="4">
    <source>
        <dbReference type="PROSITE" id="PS01180"/>
    </source>
</evidence>
<dbReference type="EMBL" id="JASSZA010000011">
    <property type="protein sequence ID" value="KAK2099109.1"/>
    <property type="molecule type" value="Genomic_DNA"/>
</dbReference>
<comment type="caution">
    <text evidence="3">Lacks conserved residue(s) required for the propagation of feature annotation.</text>
</comment>
<keyword evidence="1" id="KW-0677">Repeat</keyword>
<evidence type="ECO:0000313" key="5">
    <source>
        <dbReference type="EMBL" id="KAK2099109.1"/>
    </source>
</evidence>
<dbReference type="InterPro" id="IPR035914">
    <property type="entry name" value="Sperma_CUB_dom_sf"/>
</dbReference>
<comment type="caution">
    <text evidence="5">The sequence shown here is derived from an EMBL/GenBank/DDBJ whole genome shotgun (WGS) entry which is preliminary data.</text>
</comment>
<dbReference type="PROSITE" id="PS01180">
    <property type="entry name" value="CUB"/>
    <property type="match status" value="1"/>
</dbReference>
<organism evidence="5 6">
    <name type="scientific">Saguinus oedipus</name>
    <name type="common">Cotton-top tamarin</name>
    <name type="synonym">Oedipomidas oedipus</name>
    <dbReference type="NCBI Taxonomy" id="9490"/>
    <lineage>
        <taxon>Eukaryota</taxon>
        <taxon>Metazoa</taxon>
        <taxon>Chordata</taxon>
        <taxon>Craniata</taxon>
        <taxon>Vertebrata</taxon>
        <taxon>Euteleostomi</taxon>
        <taxon>Mammalia</taxon>
        <taxon>Eutheria</taxon>
        <taxon>Euarchontoglires</taxon>
        <taxon>Primates</taxon>
        <taxon>Haplorrhini</taxon>
        <taxon>Platyrrhini</taxon>
        <taxon>Cebidae</taxon>
        <taxon>Callitrichinae</taxon>
        <taxon>Saguinus</taxon>
    </lineage>
</organism>
<dbReference type="SUPFAM" id="SSF49854">
    <property type="entry name" value="Spermadhesin, CUB domain"/>
    <property type="match status" value="1"/>
</dbReference>
<dbReference type="Pfam" id="PF00431">
    <property type="entry name" value="CUB"/>
    <property type="match status" value="1"/>
</dbReference>
<evidence type="ECO:0000256" key="3">
    <source>
        <dbReference type="PROSITE-ProRule" id="PRU00059"/>
    </source>
</evidence>
<name>A0ABQ9UPV6_SAGOE</name>
<evidence type="ECO:0000313" key="6">
    <source>
        <dbReference type="Proteomes" id="UP001266305"/>
    </source>
</evidence>
<sequence>MLWGHQDACFVLAANYSCGGFLNQPSGHFSSPFYPGNYPNNANCVWDIEVQSNYRVTVIFRDVQLEGGCNYDYIEVFDGPYHSSPLITRVCDGASGSFTSSSNFMSIRFISDHSITKRGFRAEYYSSPSNDSTSKSPCANALGGLSGGHCDDGLRPNTFGFYRKMN</sequence>
<dbReference type="InterPro" id="IPR000859">
    <property type="entry name" value="CUB_dom"/>
</dbReference>
<accession>A0ABQ9UPV6</accession>
<keyword evidence="6" id="KW-1185">Reference proteome</keyword>
<dbReference type="PANTHER" id="PTHR24251:SF41">
    <property type="entry name" value="DELETED IN MALIGNANT BRAIN TUMORS 1 PROTEIN-LIKE"/>
    <property type="match status" value="1"/>
</dbReference>
<protein>
    <submittedName>
        <fullName evidence="5">Deleted in malignant brain tumors 1 protein</fullName>
    </submittedName>
</protein>
<dbReference type="Gene3D" id="2.60.120.290">
    <property type="entry name" value="Spermadhesin, CUB domain"/>
    <property type="match status" value="1"/>
</dbReference>